<dbReference type="Proteomes" id="UP000011661">
    <property type="component" value="Unassembled WGS sequence"/>
</dbReference>
<dbReference type="PATRIC" id="fig|1230460.4.peg.3228"/>
<feature type="transmembrane region" description="Helical" evidence="1">
    <location>
        <begin position="283"/>
        <end position="302"/>
    </location>
</feature>
<keyword evidence="1" id="KW-0472">Membrane</keyword>
<feature type="transmembrane region" description="Helical" evidence="1">
    <location>
        <begin position="104"/>
        <end position="122"/>
    </location>
</feature>
<feature type="transmembrane region" description="Helical" evidence="1">
    <location>
        <begin position="209"/>
        <end position="232"/>
    </location>
</feature>
<feature type="transmembrane region" description="Helical" evidence="1">
    <location>
        <begin position="30"/>
        <end position="53"/>
    </location>
</feature>
<reference evidence="2 3" key="1">
    <citation type="journal article" date="2014" name="PLoS Genet.">
        <title>Phylogenetically driven sequencing of extremely halophilic archaea reveals strategies for static and dynamic osmo-response.</title>
        <authorList>
            <person name="Becker E.A."/>
            <person name="Seitzer P.M."/>
            <person name="Tritt A."/>
            <person name="Larsen D."/>
            <person name="Krusor M."/>
            <person name="Yao A.I."/>
            <person name="Wu D."/>
            <person name="Madern D."/>
            <person name="Eisen J.A."/>
            <person name="Darling A.E."/>
            <person name="Facciotti M.T."/>
        </authorList>
    </citation>
    <scope>NUCLEOTIDE SEQUENCE [LARGE SCALE GENOMIC DNA]</scope>
    <source>
        <strain evidence="2 3">JCM 14089</strain>
    </source>
</reference>
<evidence type="ECO:0000256" key="1">
    <source>
        <dbReference type="SAM" id="Phobius"/>
    </source>
</evidence>
<dbReference type="STRING" id="1230460.C495_15863"/>
<keyword evidence="1" id="KW-0812">Transmembrane</keyword>
<protein>
    <submittedName>
        <fullName evidence="2">Nucleoside recognition domain protein</fullName>
    </submittedName>
</protein>
<comment type="caution">
    <text evidence="2">The sequence shown here is derived from an EMBL/GenBank/DDBJ whole genome shotgun (WGS) entry which is preliminary data.</text>
</comment>
<feature type="transmembrane region" description="Helical" evidence="1">
    <location>
        <begin position="322"/>
        <end position="342"/>
    </location>
</feature>
<name>L9VYH9_9EURY</name>
<organism evidence="2 3">
    <name type="scientific">Natronorubrum sulfidifaciens JCM 14089</name>
    <dbReference type="NCBI Taxonomy" id="1230460"/>
    <lineage>
        <taxon>Archaea</taxon>
        <taxon>Methanobacteriati</taxon>
        <taxon>Methanobacteriota</taxon>
        <taxon>Stenosarchaea group</taxon>
        <taxon>Halobacteria</taxon>
        <taxon>Halobacteriales</taxon>
        <taxon>Natrialbaceae</taxon>
        <taxon>Natronorubrum</taxon>
    </lineage>
</organism>
<keyword evidence="3" id="KW-1185">Reference proteome</keyword>
<dbReference type="PANTHER" id="PTHR38139:SF1">
    <property type="entry name" value="NUCLEOSIDE TRANSPORTER_FEOB GTPASE GATE DOMAIN-CONTAINING PROTEIN"/>
    <property type="match status" value="1"/>
</dbReference>
<feature type="transmembrane region" description="Helical" evidence="1">
    <location>
        <begin position="244"/>
        <end position="263"/>
    </location>
</feature>
<feature type="transmembrane region" description="Helical" evidence="1">
    <location>
        <begin position="142"/>
        <end position="164"/>
    </location>
</feature>
<accession>L9VYH9</accession>
<dbReference type="InterPro" id="IPR038880">
    <property type="entry name" value="MJ0871-like"/>
</dbReference>
<keyword evidence="1" id="KW-1133">Transmembrane helix</keyword>
<gene>
    <name evidence="2" type="ORF">C495_15863</name>
</gene>
<evidence type="ECO:0000313" key="3">
    <source>
        <dbReference type="Proteomes" id="UP000011661"/>
    </source>
</evidence>
<dbReference type="eggNOG" id="arCOG00360">
    <property type="taxonomic scope" value="Archaea"/>
</dbReference>
<sequence>MTDGPFVHDSKPIAVQSLISVLLTEALPRVLMITVLIGVGVGLANLAVAYGLVDVIARVGRYLTEPANLPDEVGAAVLTNTVSVTAGYGMLAEFRESGLLDDRATLIAVVINTFFGFLQHIFTYYGPVLIPILGLHAGLMYVGARAGISLAISIVGLLAGAVLLRGYEYDSSAIEPETPDDEERTHREKLRHASAETLDRLRSIVPRLAIIYSLVFVALEYTDQLAAAFATVGLEEPATLIDPVAGLVGLPAAAVPVIVVSLVDPTMGAISVAPMIGDVLTPAQAVITLLVGSLFSLTVGTVKRSIPFQYGIWGSAFGTKVIVVNTGLKAVFIVVAILVFLVV</sequence>
<dbReference type="AlphaFoldDB" id="L9VYH9"/>
<dbReference type="EMBL" id="AOHX01000047">
    <property type="protein sequence ID" value="ELY42041.1"/>
    <property type="molecule type" value="Genomic_DNA"/>
</dbReference>
<dbReference type="PANTHER" id="PTHR38139">
    <property type="entry name" value="GATE DOMAIN-CONTAINING PROTEIN"/>
    <property type="match status" value="1"/>
</dbReference>
<proteinExistence type="predicted"/>
<evidence type="ECO:0000313" key="2">
    <source>
        <dbReference type="EMBL" id="ELY42041.1"/>
    </source>
</evidence>